<protein>
    <submittedName>
        <fullName evidence="11">Outer membrane efflux lipoprotein</fullName>
    </submittedName>
</protein>
<dbReference type="RefSeq" id="WP_058447087.1">
    <property type="nucleotide sequence ID" value="NZ_CAAAHT010000019.1"/>
</dbReference>
<reference evidence="11 13" key="1">
    <citation type="submission" date="2015-11" db="EMBL/GenBank/DDBJ databases">
        <title>Genomic analysis of 38 Legionella species identifies large and diverse effector repertoires.</title>
        <authorList>
            <person name="Burstein D."/>
            <person name="Amaro F."/>
            <person name="Zusman T."/>
            <person name="Lifshitz Z."/>
            <person name="Cohen O."/>
            <person name="Gilbert J.A."/>
            <person name="Pupko T."/>
            <person name="Shuman H.A."/>
            <person name="Segal G."/>
        </authorList>
    </citation>
    <scope>NUCLEOTIDE SEQUENCE [LARGE SCALE GENOMIC DNA]</scope>
    <source>
        <strain evidence="11 13">WO-44C</strain>
    </source>
</reference>
<dbReference type="PROSITE" id="PS51257">
    <property type="entry name" value="PROKAR_LIPOPROTEIN"/>
    <property type="match status" value="1"/>
</dbReference>
<dbReference type="NCBIfam" id="TIGR01845">
    <property type="entry name" value="outer_NodT"/>
    <property type="match status" value="1"/>
</dbReference>
<evidence type="ECO:0000256" key="4">
    <source>
        <dbReference type="ARBA" id="ARBA00022692"/>
    </source>
</evidence>
<dbReference type="Gene3D" id="2.20.200.10">
    <property type="entry name" value="Outer membrane efflux proteins (OEP)"/>
    <property type="match status" value="1"/>
</dbReference>
<dbReference type="SUPFAM" id="SSF56954">
    <property type="entry name" value="Outer membrane efflux proteins (OEP)"/>
    <property type="match status" value="1"/>
</dbReference>
<dbReference type="GO" id="GO:0009279">
    <property type="term" value="C:cell outer membrane"/>
    <property type="evidence" value="ECO:0007669"/>
    <property type="project" value="UniProtKB-SubCell"/>
</dbReference>
<comment type="similarity">
    <text evidence="2 10">Belongs to the outer membrane factor (OMF) (TC 1.B.17) family.</text>
</comment>
<dbReference type="InterPro" id="IPR010131">
    <property type="entry name" value="MdtP/NodT-like"/>
</dbReference>
<keyword evidence="5" id="KW-0732">Signal</keyword>
<evidence type="ECO:0000256" key="7">
    <source>
        <dbReference type="ARBA" id="ARBA00023139"/>
    </source>
</evidence>
<organism evidence="11 13">
    <name type="scientific">Legionella feeleii</name>
    <dbReference type="NCBI Taxonomy" id="453"/>
    <lineage>
        <taxon>Bacteria</taxon>
        <taxon>Pseudomonadati</taxon>
        <taxon>Pseudomonadota</taxon>
        <taxon>Gammaproteobacteria</taxon>
        <taxon>Legionellales</taxon>
        <taxon>Legionellaceae</taxon>
        <taxon>Legionella</taxon>
    </lineage>
</organism>
<comment type="subcellular location">
    <subcellularLocation>
        <location evidence="10">Cell outer membrane</location>
        <topology evidence="10">Lipid-anchor</topology>
    </subcellularLocation>
    <subcellularLocation>
        <location evidence="1">Membrane</location>
    </subcellularLocation>
</comment>
<dbReference type="STRING" id="453.Lfee_2371"/>
<dbReference type="PANTHER" id="PTHR30203">
    <property type="entry name" value="OUTER MEMBRANE CATION EFFLUX PROTEIN"/>
    <property type="match status" value="1"/>
</dbReference>
<evidence type="ECO:0000256" key="9">
    <source>
        <dbReference type="ARBA" id="ARBA00037313"/>
    </source>
</evidence>
<comment type="function">
    <text evidence="9">Could be involved in resistance to puromycin, acriflavine and tetraphenylarsonium chloride.</text>
</comment>
<evidence type="ECO:0000256" key="2">
    <source>
        <dbReference type="ARBA" id="ARBA00007613"/>
    </source>
</evidence>
<dbReference type="AlphaFoldDB" id="A0A0W0TKB6"/>
<sequence length="488" mass="55017">MWVITRILIFVSLVAILTSCSISLPPHAQVKHLRALPNMEKSVKKNLKEQEIFAQGDWPDKQWWLAYHSPELNALIASALATNPSIQEMRSRIVTARQEAVVARSVLFPLVFFDATENRQFLSKNGLYRALNPNLPLSVNLVDLTLSFNYEFDFWGQNHNLFYEAIGKEKAQQAEEAQVELIVTTALAQAFFAYQTNLIRKELYEQLVSVRQNINDLQNLMQRSALSSALPTYLAAENLFEAKRLLSTINEELAVDKHLINVLAGRGPDCPLIIDKKLPALPKKLHIPQTLSIDLIARRPDLMAQIWRAKALAFRTGAAMAEYYPNVNIVGLVGLESTHWKKLFDRSSATTALRPAIHLPIFTAGAIRANIRGTKAEFDAAIFAYNNLLLRSTQEVLDVLAFAKSVYQQKQDQVELIVSAEKRLGLTQLRQQKGLDSQFSDYALREEVIEQKLINTTLLYNQYLASVKLTKVLGGGYCQTEIPLVRTA</sequence>
<evidence type="ECO:0000313" key="11">
    <source>
        <dbReference type="EMBL" id="KTC96009.1"/>
    </source>
</evidence>
<dbReference type="PANTHER" id="PTHR30203:SF20">
    <property type="entry name" value="MULTIDRUG RESISTANCE OUTER MEMBRANE PROTEIN MDTP-RELATED"/>
    <property type="match status" value="1"/>
</dbReference>
<keyword evidence="4 10" id="KW-0812">Transmembrane</keyword>
<gene>
    <name evidence="12" type="primary">mdtP_1</name>
    <name evidence="11" type="ORF">Lfee_2371</name>
    <name evidence="12" type="ORF">NCTC12022_00945</name>
</gene>
<accession>A0A0W0TKB6</accession>
<keyword evidence="3 10" id="KW-1134">Transmembrane beta strand</keyword>
<keyword evidence="6 10" id="KW-0472">Membrane</keyword>
<keyword evidence="8 10" id="KW-0449">Lipoprotein</keyword>
<evidence type="ECO:0000256" key="5">
    <source>
        <dbReference type="ARBA" id="ARBA00022729"/>
    </source>
</evidence>
<evidence type="ECO:0000313" key="12">
    <source>
        <dbReference type="EMBL" id="SPX60229.1"/>
    </source>
</evidence>
<name>A0A0W0TKB6_9GAMM</name>
<dbReference type="Proteomes" id="UP000054698">
    <property type="component" value="Unassembled WGS sequence"/>
</dbReference>
<dbReference type="GO" id="GO:0015562">
    <property type="term" value="F:efflux transmembrane transporter activity"/>
    <property type="evidence" value="ECO:0007669"/>
    <property type="project" value="InterPro"/>
</dbReference>
<evidence type="ECO:0000256" key="6">
    <source>
        <dbReference type="ARBA" id="ARBA00023136"/>
    </source>
</evidence>
<reference evidence="12 14" key="2">
    <citation type="submission" date="2018-06" db="EMBL/GenBank/DDBJ databases">
        <authorList>
            <consortium name="Pathogen Informatics"/>
            <person name="Doyle S."/>
        </authorList>
    </citation>
    <scope>NUCLEOTIDE SEQUENCE [LARGE SCALE GENOMIC DNA]</scope>
    <source>
        <strain evidence="12 14">NCTC12022</strain>
    </source>
</reference>
<evidence type="ECO:0000256" key="8">
    <source>
        <dbReference type="ARBA" id="ARBA00023288"/>
    </source>
</evidence>
<evidence type="ECO:0000256" key="3">
    <source>
        <dbReference type="ARBA" id="ARBA00022452"/>
    </source>
</evidence>
<dbReference type="EMBL" id="LNYB01000082">
    <property type="protein sequence ID" value="KTC96009.1"/>
    <property type="molecule type" value="Genomic_DNA"/>
</dbReference>
<keyword evidence="7 10" id="KW-0564">Palmitate</keyword>
<evidence type="ECO:0000256" key="10">
    <source>
        <dbReference type="RuleBase" id="RU362097"/>
    </source>
</evidence>
<dbReference type="Pfam" id="PF02321">
    <property type="entry name" value="OEP"/>
    <property type="match status" value="2"/>
</dbReference>
<evidence type="ECO:0000256" key="1">
    <source>
        <dbReference type="ARBA" id="ARBA00004370"/>
    </source>
</evidence>
<keyword evidence="13" id="KW-1185">Reference proteome</keyword>
<proteinExistence type="inferred from homology"/>
<dbReference type="Proteomes" id="UP000251942">
    <property type="component" value="Unassembled WGS sequence"/>
</dbReference>
<dbReference type="PATRIC" id="fig|453.4.peg.2597"/>
<dbReference type="Gene3D" id="1.20.1600.10">
    <property type="entry name" value="Outer membrane efflux proteins (OEP)"/>
    <property type="match status" value="1"/>
</dbReference>
<dbReference type="InterPro" id="IPR003423">
    <property type="entry name" value="OMP_efflux"/>
</dbReference>
<evidence type="ECO:0000313" key="14">
    <source>
        <dbReference type="Proteomes" id="UP000251942"/>
    </source>
</evidence>
<dbReference type="EMBL" id="UASS01000007">
    <property type="protein sequence ID" value="SPX60229.1"/>
    <property type="molecule type" value="Genomic_DNA"/>
</dbReference>
<evidence type="ECO:0000313" key="13">
    <source>
        <dbReference type="Proteomes" id="UP000054698"/>
    </source>
</evidence>
<dbReference type="OrthoDB" id="9770517at2"/>